<feature type="transmembrane region" description="Helical" evidence="6">
    <location>
        <begin position="326"/>
        <end position="347"/>
    </location>
</feature>
<evidence type="ECO:0000313" key="7">
    <source>
        <dbReference type="EMBL" id="HHL43611.1"/>
    </source>
</evidence>
<feature type="transmembrane region" description="Helical" evidence="6">
    <location>
        <begin position="60"/>
        <end position="81"/>
    </location>
</feature>
<feature type="transmembrane region" description="Helical" evidence="6">
    <location>
        <begin position="12"/>
        <end position="30"/>
    </location>
</feature>
<feature type="transmembrane region" description="Helical" evidence="6">
    <location>
        <begin position="298"/>
        <end position="320"/>
    </location>
</feature>
<evidence type="ECO:0000256" key="1">
    <source>
        <dbReference type="ARBA" id="ARBA00004651"/>
    </source>
</evidence>
<dbReference type="AlphaFoldDB" id="A0A7C5M1Z3"/>
<keyword evidence="4 6" id="KW-1133">Transmembrane helix</keyword>
<gene>
    <name evidence="7" type="ORF">ENJ42_08340</name>
</gene>
<accession>A0A7C5M1Z3</accession>
<evidence type="ECO:0000256" key="4">
    <source>
        <dbReference type="ARBA" id="ARBA00022989"/>
    </source>
</evidence>
<protein>
    <submittedName>
        <fullName evidence="7">YjgP/YjgQ family permease</fullName>
    </submittedName>
</protein>
<evidence type="ECO:0000256" key="6">
    <source>
        <dbReference type="SAM" id="Phobius"/>
    </source>
</evidence>
<sequence>MIRIALYLSKTFIVLWLTVTFGFLVLIGLLDSLANGGEILSDGRGFAATFEYMMYRAPVIFDRVLLFTIIVAILLTFVKLIRAHELVAILGFGISVPKQIALLAPAVMGVTALAILFINTAMPPSVRALQAWGIGEYKTKNISEKNPLWLQDGTQIVRAGGRENMGTLNNLMFFAQEDNGEISAIRWAKKAVYDGDDWQLSGDESLAIQERFTAVPLKVWQTEQTPTSIAKLAADPRDLSLKDMRVFREEGNSGSKPSFAYGFWYLHRITRPLAALILLMCAVPIMQITNREDTGDKALIIGITVGFIYLIIDGALSTFAVSGGLAIGWAVALPLAVFGLIGGFLSLKTESLS</sequence>
<dbReference type="PANTHER" id="PTHR33529:SF2">
    <property type="entry name" value="LIPOPOLYSACCHARIDE EXPORT SYSTEM PERMEASE PROTEIN LPTG"/>
    <property type="match status" value="1"/>
</dbReference>
<feature type="transmembrane region" description="Helical" evidence="6">
    <location>
        <begin position="102"/>
        <end position="122"/>
    </location>
</feature>
<dbReference type="GO" id="GO:0043190">
    <property type="term" value="C:ATP-binding cassette (ABC) transporter complex"/>
    <property type="evidence" value="ECO:0007669"/>
    <property type="project" value="TreeGrafter"/>
</dbReference>
<reference evidence="7" key="1">
    <citation type="journal article" date="2020" name="mSystems">
        <title>Genome- and Community-Level Interaction Insights into Carbon Utilization and Element Cycling Functions of Hydrothermarchaeota in Hydrothermal Sediment.</title>
        <authorList>
            <person name="Zhou Z."/>
            <person name="Liu Y."/>
            <person name="Xu W."/>
            <person name="Pan J."/>
            <person name="Luo Z.H."/>
            <person name="Li M."/>
        </authorList>
    </citation>
    <scope>NUCLEOTIDE SEQUENCE [LARGE SCALE GENOMIC DNA]</scope>
    <source>
        <strain evidence="7">HyVt-485</strain>
    </source>
</reference>
<keyword evidence="5 6" id="KW-0472">Membrane</keyword>
<dbReference type="EMBL" id="DRMJ01000434">
    <property type="protein sequence ID" value="HHL43611.1"/>
    <property type="molecule type" value="Genomic_DNA"/>
</dbReference>
<dbReference type="GO" id="GO:0015920">
    <property type="term" value="P:lipopolysaccharide transport"/>
    <property type="evidence" value="ECO:0007669"/>
    <property type="project" value="TreeGrafter"/>
</dbReference>
<organism evidence="7">
    <name type="scientific">Hellea balneolensis</name>
    <dbReference type="NCBI Taxonomy" id="287478"/>
    <lineage>
        <taxon>Bacteria</taxon>
        <taxon>Pseudomonadati</taxon>
        <taxon>Pseudomonadota</taxon>
        <taxon>Alphaproteobacteria</taxon>
        <taxon>Maricaulales</taxon>
        <taxon>Robiginitomaculaceae</taxon>
        <taxon>Hellea</taxon>
    </lineage>
</organism>
<evidence type="ECO:0000256" key="5">
    <source>
        <dbReference type="ARBA" id="ARBA00023136"/>
    </source>
</evidence>
<keyword evidence="2" id="KW-1003">Cell membrane</keyword>
<dbReference type="InterPro" id="IPR005495">
    <property type="entry name" value="LptG/LptF_permease"/>
</dbReference>
<dbReference type="Proteomes" id="UP000885830">
    <property type="component" value="Unassembled WGS sequence"/>
</dbReference>
<evidence type="ECO:0000256" key="3">
    <source>
        <dbReference type="ARBA" id="ARBA00022692"/>
    </source>
</evidence>
<keyword evidence="3 6" id="KW-0812">Transmembrane</keyword>
<proteinExistence type="predicted"/>
<feature type="transmembrane region" description="Helical" evidence="6">
    <location>
        <begin position="269"/>
        <end position="286"/>
    </location>
</feature>
<name>A0A7C5M1Z3_9PROT</name>
<evidence type="ECO:0000256" key="2">
    <source>
        <dbReference type="ARBA" id="ARBA00022475"/>
    </source>
</evidence>
<dbReference type="PANTHER" id="PTHR33529">
    <property type="entry name" value="SLR0882 PROTEIN-RELATED"/>
    <property type="match status" value="1"/>
</dbReference>
<comment type="caution">
    <text evidence="7">The sequence shown here is derived from an EMBL/GenBank/DDBJ whole genome shotgun (WGS) entry which is preliminary data.</text>
</comment>
<comment type="subcellular location">
    <subcellularLocation>
        <location evidence="1">Cell membrane</location>
        <topology evidence="1">Multi-pass membrane protein</topology>
    </subcellularLocation>
</comment>
<dbReference type="Pfam" id="PF03739">
    <property type="entry name" value="LptF_LptG"/>
    <property type="match status" value="1"/>
</dbReference>